<sequence length="397" mass="45548">MKNQWLEFYKGIVKVRTSGRGIERFINMLTRDGISVWNVKSHGTHALTFEMKLEDAKKLRTYARKSECKIEFIKRKGLPFMQKRMLKNSGFLIGAIGFILVIFVLSNMVWGIEIKGANPATEYKMMKQLKEIGVKKGKLQFFIDTPEGIQRHLTNSIEEITWVGVELKGTTYHLQVVEKNEPEKPEYVSPQNLVAKKKGTIVGMFVEEGLPVVKINDFVKPGDLLVSGEMGNDVKVETVAAKGEVFAETWYKSDVSYPLKKTSQVYTGNEKIKHSLNFDLFRLPIWGFGKIGFEQYEVEENEKKFKFLKWELPISYVEKTYRESEQMTKVYDHKEAIEEAKKLARNKIKNDLGENVEIKGENVLHQAVDNGKVTLSIHFQIIENIAEGQPIIQGDTE</sequence>
<keyword evidence="1" id="KW-1133">Transmembrane helix</keyword>
<accession>A0A2N0ZHF2</accession>
<feature type="transmembrane region" description="Helical" evidence="1">
    <location>
        <begin position="91"/>
        <end position="112"/>
    </location>
</feature>
<dbReference type="NCBIfam" id="TIGR02876">
    <property type="entry name" value="spore_yqfD"/>
    <property type="match status" value="1"/>
</dbReference>
<dbReference type="PIRSF" id="PIRSF029895">
    <property type="entry name" value="SpoIV"/>
    <property type="match status" value="1"/>
</dbReference>
<keyword evidence="1" id="KW-0812">Transmembrane</keyword>
<dbReference type="Pfam" id="PF06898">
    <property type="entry name" value="YqfD"/>
    <property type="match status" value="1"/>
</dbReference>
<dbReference type="EMBL" id="PISD01000021">
    <property type="protein sequence ID" value="PKG28945.1"/>
    <property type="molecule type" value="Genomic_DNA"/>
</dbReference>
<evidence type="ECO:0000256" key="1">
    <source>
        <dbReference type="SAM" id="Phobius"/>
    </source>
</evidence>
<evidence type="ECO:0000313" key="2">
    <source>
        <dbReference type="EMBL" id="PKG28945.1"/>
    </source>
</evidence>
<gene>
    <name evidence="2" type="primary">yqfD</name>
    <name evidence="2" type="ORF">CWS20_11370</name>
</gene>
<dbReference type="Proteomes" id="UP000233343">
    <property type="component" value="Unassembled WGS sequence"/>
</dbReference>
<comment type="caution">
    <text evidence="2">The sequence shown here is derived from an EMBL/GenBank/DDBJ whole genome shotgun (WGS) entry which is preliminary data.</text>
</comment>
<evidence type="ECO:0000313" key="3">
    <source>
        <dbReference type="Proteomes" id="UP000233343"/>
    </source>
</evidence>
<dbReference type="RefSeq" id="WP_066201327.1">
    <property type="nucleotide sequence ID" value="NZ_JARMMB010000007.1"/>
</dbReference>
<proteinExistence type="predicted"/>
<dbReference type="InterPro" id="IPR010690">
    <property type="entry name" value="YqfD"/>
</dbReference>
<dbReference type="AlphaFoldDB" id="A0A2N0ZHF2"/>
<protein>
    <submittedName>
        <fullName evidence="2">Sporulation protein YqfD</fullName>
    </submittedName>
</protein>
<organism evidence="2 3">
    <name type="scientific">Cytobacillus horneckiae</name>
    <dbReference type="NCBI Taxonomy" id="549687"/>
    <lineage>
        <taxon>Bacteria</taxon>
        <taxon>Bacillati</taxon>
        <taxon>Bacillota</taxon>
        <taxon>Bacilli</taxon>
        <taxon>Bacillales</taxon>
        <taxon>Bacillaceae</taxon>
        <taxon>Cytobacillus</taxon>
    </lineage>
</organism>
<keyword evidence="3" id="KW-1185">Reference proteome</keyword>
<reference evidence="2 3" key="1">
    <citation type="journal article" date="2010" name="Int. J. Syst. Evol. Microbiol.">
        <title>Bacillus horneckiae sp. nov., isolated from a spacecraft-assembly clean room.</title>
        <authorList>
            <person name="Vaishampayan P."/>
            <person name="Probst A."/>
            <person name="Krishnamurthi S."/>
            <person name="Ghosh S."/>
            <person name="Osman S."/>
            <person name="McDowall A."/>
            <person name="Ruckmani A."/>
            <person name="Mayilraj S."/>
            <person name="Venkateswaran K."/>
        </authorList>
    </citation>
    <scope>NUCLEOTIDE SEQUENCE [LARGE SCALE GENOMIC DNA]</scope>
    <source>
        <strain evidence="3">1PO1SC</strain>
    </source>
</reference>
<name>A0A2N0ZHF2_9BACI</name>
<keyword evidence="1" id="KW-0472">Membrane</keyword>